<feature type="transmembrane region" description="Helical" evidence="1">
    <location>
        <begin position="349"/>
        <end position="371"/>
    </location>
</feature>
<comment type="caution">
    <text evidence="2">The sequence shown here is derived from an EMBL/GenBank/DDBJ whole genome shotgun (WGS) entry which is preliminary data.</text>
</comment>
<feature type="transmembrane region" description="Helical" evidence="1">
    <location>
        <begin position="404"/>
        <end position="425"/>
    </location>
</feature>
<evidence type="ECO:0000313" key="2">
    <source>
        <dbReference type="EMBL" id="KST67740.1"/>
    </source>
</evidence>
<feature type="transmembrane region" description="Helical" evidence="1">
    <location>
        <begin position="1028"/>
        <end position="1052"/>
    </location>
</feature>
<proteinExistence type="predicted"/>
<dbReference type="PANTHER" id="PTHR32063:SF0">
    <property type="entry name" value="SWARMING MOTILITY PROTEIN SWRC"/>
    <property type="match status" value="1"/>
</dbReference>
<organism evidence="2 3">
    <name type="scientific">Mastigocoleus testarum BC008</name>
    <dbReference type="NCBI Taxonomy" id="371196"/>
    <lineage>
        <taxon>Bacteria</taxon>
        <taxon>Bacillati</taxon>
        <taxon>Cyanobacteriota</taxon>
        <taxon>Cyanophyceae</taxon>
        <taxon>Nostocales</taxon>
        <taxon>Hapalosiphonaceae</taxon>
        <taxon>Mastigocoleus</taxon>
    </lineage>
</organism>
<dbReference type="Gene3D" id="3.30.70.1430">
    <property type="entry name" value="Multidrug efflux transporter AcrB pore domain"/>
    <property type="match status" value="2"/>
</dbReference>
<dbReference type="AlphaFoldDB" id="A0A0V7ZST4"/>
<dbReference type="RefSeq" id="WP_027841819.1">
    <property type="nucleotide sequence ID" value="NZ_LMTZ01000085.1"/>
</dbReference>
<keyword evidence="1" id="KW-0472">Membrane</keyword>
<dbReference type="SUPFAM" id="SSF82693">
    <property type="entry name" value="Multidrug efflux transporter AcrB pore domain, PN1, PN2, PC1 and PC2 subdomains"/>
    <property type="match status" value="3"/>
</dbReference>
<dbReference type="Proteomes" id="UP000053372">
    <property type="component" value="Unassembled WGS sequence"/>
</dbReference>
<evidence type="ECO:0000256" key="1">
    <source>
        <dbReference type="SAM" id="Phobius"/>
    </source>
</evidence>
<feature type="transmembrane region" description="Helical" evidence="1">
    <location>
        <begin position="896"/>
        <end position="915"/>
    </location>
</feature>
<dbReference type="SUPFAM" id="SSF82714">
    <property type="entry name" value="Multidrug efflux transporter AcrB TolC docking domain, DN and DC subdomains"/>
    <property type="match status" value="2"/>
</dbReference>
<dbReference type="Gene3D" id="3.30.70.1320">
    <property type="entry name" value="Multidrug efflux transporter AcrB pore domain like"/>
    <property type="match status" value="1"/>
</dbReference>
<keyword evidence="3" id="KW-1185">Reference proteome</keyword>
<keyword evidence="1" id="KW-1133">Transmembrane helix</keyword>
<dbReference type="GO" id="GO:0005886">
    <property type="term" value="C:plasma membrane"/>
    <property type="evidence" value="ECO:0007669"/>
    <property type="project" value="TreeGrafter"/>
</dbReference>
<feature type="transmembrane region" description="Helical" evidence="1">
    <location>
        <begin position="497"/>
        <end position="517"/>
    </location>
</feature>
<reference evidence="2 3" key="1">
    <citation type="journal article" date="2015" name="Genome Announc.">
        <title>Draft Genome of the Euendolithic (true boring) Cyanobacterium Mastigocoleus testarum strain BC008.</title>
        <authorList>
            <person name="Guida B.S."/>
            <person name="Garcia-Pichel F."/>
        </authorList>
    </citation>
    <scope>NUCLEOTIDE SEQUENCE [LARGE SCALE GENOMIC DNA]</scope>
    <source>
        <strain evidence="2 3">BC008</strain>
    </source>
</reference>
<dbReference type="OrthoDB" id="9791035at2"/>
<keyword evidence="1" id="KW-0812">Transmembrane</keyword>
<feature type="transmembrane region" description="Helical" evidence="1">
    <location>
        <begin position="998"/>
        <end position="1016"/>
    </location>
</feature>
<dbReference type="InterPro" id="IPR001036">
    <property type="entry name" value="Acrflvin-R"/>
</dbReference>
<dbReference type="PANTHER" id="PTHR32063">
    <property type="match status" value="1"/>
</dbReference>
<feature type="transmembrane region" description="Helical" evidence="1">
    <location>
        <begin position="378"/>
        <end position="398"/>
    </location>
</feature>
<dbReference type="Gene3D" id="3.30.70.1440">
    <property type="entry name" value="Multidrug efflux transporter AcrB pore domain"/>
    <property type="match status" value="1"/>
</dbReference>
<feature type="transmembrane region" description="Helical" evidence="1">
    <location>
        <begin position="561"/>
        <end position="579"/>
    </location>
</feature>
<dbReference type="Gene3D" id="1.20.1640.10">
    <property type="entry name" value="Multidrug efflux transporter AcrB transmembrane domain"/>
    <property type="match status" value="2"/>
</dbReference>
<evidence type="ECO:0000313" key="3">
    <source>
        <dbReference type="Proteomes" id="UP000053372"/>
    </source>
</evidence>
<dbReference type="EMBL" id="LMTZ01000085">
    <property type="protein sequence ID" value="KST67740.1"/>
    <property type="molecule type" value="Genomic_DNA"/>
</dbReference>
<dbReference type="GO" id="GO:0042910">
    <property type="term" value="F:xenobiotic transmembrane transporter activity"/>
    <property type="evidence" value="ECO:0007669"/>
    <property type="project" value="TreeGrafter"/>
</dbReference>
<dbReference type="InterPro" id="IPR027463">
    <property type="entry name" value="AcrB_DN_DC_subdom"/>
</dbReference>
<feature type="transmembrane region" description="Helical" evidence="1">
    <location>
        <begin position="474"/>
        <end position="491"/>
    </location>
</feature>
<dbReference type="PRINTS" id="PR00702">
    <property type="entry name" value="ACRIFLAVINRP"/>
</dbReference>
<dbReference type="SUPFAM" id="SSF82866">
    <property type="entry name" value="Multidrug efflux transporter AcrB transmembrane domain"/>
    <property type="match status" value="2"/>
</dbReference>
<feature type="transmembrane region" description="Helical" evidence="1">
    <location>
        <begin position="20"/>
        <end position="42"/>
    </location>
</feature>
<sequence length="1075" mass="117238">MKHDSNSRFSISKISISRHIATFILTLAAIVLGVFSITQIPVDLLPSITYPRIGIRVEAPGVSPEVAIDEITKPLEEAFAATEGVEQVYSRTREGRISLDLFFQAGSDIDQALNDATAAFNRARGRLPETIEAPRIFKFDPSQSPVYEFALTSPTLQGVDLRIFAEEEIARELGVVNGVAGADVSGGVEEEIRVNIDLQRLQAFGVGLNDVLDKLENRNQDISGGRILGENSEPLSRTVGRFRSADEIRNLSFNLASASSSTASALNNRVYLRDFAEIIDGTENQRVFVLLNGKSAVKISIQKQPEANTITVVDGVKARLKQLQASGIIPPEALITTTLDESQFIRNSIANLTTSGLIGTTLAAIAVLLFLGSWRQTFIIVLAIPLATLAAMILMGLFHLSLNIFSLGGLALGVGIVVDNSIVMLENITQGFKARLEGHFPNYSRIDSQTIIQQAQASSQEVESALVASTSTNLVTVLPFLLIGGFISLIFNELILTISFAVGASIVVAITVVPMLASRMLAWQFSSNLSSFWLLKKFNNRFDTATKTYTKVLAKILRQRLLTLLLILIFLGSGSFWMAKQIPQEILPRINTGQAALFARFPSGTSLEINQKVMTAVDEILLSQPETEYVFSTVGGFLFGTTTIANPQRGFVNITLKPGTDIETYSDRVSKEFDKLNLAGIRLRLFPRRVRGLILSNTPVRGADIDIILQGNDTKSLAQAGRKALSALDEQVTLAKFRPDADVPEPEVQIRPDWERVAAYGLTARNIGETIQTAITGSVPTRLQRANRLVDIRVQLNEISIQAASELESLPLFTPDKHLIRLSDVAKIIKAQAPTEIKRINQRQVFLIAGTLSEGASLSEAASQVDRVLDNLDLPPGVAVIPSSTVTSNQELQNSFIFLGGLAAFLVFVVMAVQYNSLIDPLVIMFTMPLALAGGIFGLYITQTAIGATVIVGAVLLVGIVVNNAIIMVELANQIRERDGVDRQTAILQAAPQRLRPILMTTITTVLGMFPLALGIGEGSEFLQPLGIVVFSGLSLATLLTLFIIPCFYTLLHEIFSWDDKKIKRIQLMMKRYLR</sequence>
<accession>A0A0V7ZST4</accession>
<protein>
    <submittedName>
        <fullName evidence="2">Cation transporter</fullName>
    </submittedName>
</protein>
<name>A0A0V7ZST4_9CYAN</name>
<dbReference type="Pfam" id="PF00873">
    <property type="entry name" value="ACR_tran"/>
    <property type="match status" value="1"/>
</dbReference>
<gene>
    <name evidence="2" type="ORF">BC008_44125</name>
</gene>
<dbReference type="Gene3D" id="3.30.2090.10">
    <property type="entry name" value="Multidrug efflux transporter AcrB TolC docking domain, DN and DC subdomains"/>
    <property type="match status" value="2"/>
</dbReference>
<feature type="transmembrane region" description="Helical" evidence="1">
    <location>
        <begin position="947"/>
        <end position="969"/>
    </location>
</feature>
<feature type="transmembrane region" description="Helical" evidence="1">
    <location>
        <begin position="922"/>
        <end position="941"/>
    </location>
</feature>